<comment type="caution">
    <text evidence="2">The sequence shown here is derived from an EMBL/GenBank/DDBJ whole genome shotgun (WGS) entry which is preliminary data.</text>
</comment>
<reference evidence="2" key="1">
    <citation type="submission" date="2023-06" db="EMBL/GenBank/DDBJ databases">
        <authorList>
            <consortium name="Lawrence Berkeley National Laboratory"/>
            <person name="Ahrendt S."/>
            <person name="Sahu N."/>
            <person name="Indic B."/>
            <person name="Wong-Bajracharya J."/>
            <person name="Merenyi Z."/>
            <person name="Ke H.-M."/>
            <person name="Monk M."/>
            <person name="Kocsube S."/>
            <person name="Drula E."/>
            <person name="Lipzen A."/>
            <person name="Balint B."/>
            <person name="Henrissat B."/>
            <person name="Andreopoulos B."/>
            <person name="Martin F.M."/>
            <person name="Harder C.B."/>
            <person name="Rigling D."/>
            <person name="Ford K.L."/>
            <person name="Foster G.D."/>
            <person name="Pangilinan J."/>
            <person name="Papanicolaou A."/>
            <person name="Barry K."/>
            <person name="LaButti K."/>
            <person name="Viragh M."/>
            <person name="Koriabine M."/>
            <person name="Yan M."/>
            <person name="Riley R."/>
            <person name="Champramary S."/>
            <person name="Plett K.L."/>
            <person name="Tsai I.J."/>
            <person name="Slot J."/>
            <person name="Sipos G."/>
            <person name="Plett J."/>
            <person name="Nagy L.G."/>
            <person name="Grigoriev I.V."/>
        </authorList>
    </citation>
    <scope>NUCLEOTIDE SEQUENCE</scope>
    <source>
        <strain evidence="2">ICMP 16352</strain>
    </source>
</reference>
<dbReference type="EMBL" id="JAUEPR010000027">
    <property type="protein sequence ID" value="KAK0474409.1"/>
    <property type="molecule type" value="Genomic_DNA"/>
</dbReference>
<feature type="compositionally biased region" description="Polar residues" evidence="1">
    <location>
        <begin position="141"/>
        <end position="161"/>
    </location>
</feature>
<evidence type="ECO:0000256" key="1">
    <source>
        <dbReference type="SAM" id="MobiDB-lite"/>
    </source>
</evidence>
<name>A0AA39NZI3_9AGAR</name>
<feature type="compositionally biased region" description="Polar residues" evidence="1">
    <location>
        <begin position="171"/>
        <end position="185"/>
    </location>
</feature>
<keyword evidence="3" id="KW-1185">Reference proteome</keyword>
<proteinExistence type="predicted"/>
<gene>
    <name evidence="2" type="ORF">IW261DRAFT_1422987</name>
</gene>
<accession>A0AA39NZI3</accession>
<feature type="region of interest" description="Disordered" evidence="1">
    <location>
        <begin position="141"/>
        <end position="186"/>
    </location>
</feature>
<sequence length="308" mass="33219">MTSLPAPSPPRFTSLQKGKCRLIAAPSVEGDIVRGAMAGPSTIARGMVAHIPSPLSIDRTFSGLDQPRAGPALNAKASTSATYRGMTAHLHYERSLTKSVRADFIQPYPGQRQWGVPLGLESPIAESQVSRRRVETLALEQSMQSNAGRKRTLSLSSQATDHPSIRRHTTPLETPVQQQQPNGQPDLSVVYLGSMRPPVPPPVSRLTTSNTHPLTVHSQMQPPPSSSAWATPVMQVAPGQQAQGSSRVASMSSHRDDYNVARRHLPAATPGPAPGMRTLQHTRQAERDFDPIAATLFVQDQGPTVVRP</sequence>
<dbReference type="Proteomes" id="UP001175227">
    <property type="component" value="Unassembled WGS sequence"/>
</dbReference>
<evidence type="ECO:0000313" key="3">
    <source>
        <dbReference type="Proteomes" id="UP001175227"/>
    </source>
</evidence>
<organism evidence="2 3">
    <name type="scientific">Armillaria novae-zelandiae</name>
    <dbReference type="NCBI Taxonomy" id="153914"/>
    <lineage>
        <taxon>Eukaryota</taxon>
        <taxon>Fungi</taxon>
        <taxon>Dikarya</taxon>
        <taxon>Basidiomycota</taxon>
        <taxon>Agaricomycotina</taxon>
        <taxon>Agaricomycetes</taxon>
        <taxon>Agaricomycetidae</taxon>
        <taxon>Agaricales</taxon>
        <taxon>Marasmiineae</taxon>
        <taxon>Physalacriaceae</taxon>
        <taxon>Armillaria</taxon>
    </lineage>
</organism>
<evidence type="ECO:0000313" key="2">
    <source>
        <dbReference type="EMBL" id="KAK0474409.1"/>
    </source>
</evidence>
<protein>
    <submittedName>
        <fullName evidence="2">Uncharacterized protein</fullName>
    </submittedName>
</protein>
<dbReference type="AlphaFoldDB" id="A0AA39NZI3"/>